<sequence length="225" mass="25298">MAKKNKQSGAKWDIFFYHVIVFVCVHLLFVQIFGPMPLSELGSADYKDYIKDNFLNGGVNIYQNGMVNTFSSIWKTILIIHLIVEIVETLFPRRKKDGAKDKKELVVEEQSDEKRERGSVSAWVYLIIAGLLEIIWASALKMDMLAGPFILVLIISFDLLIKSVKRLGVGTSYAVFTGIGVIGMVVVDSIIFQERINLLKVLLVLVLGVFIIGLKISSKEQEDTK</sequence>
<keyword evidence="10" id="KW-1185">Reference proteome</keyword>
<dbReference type="Gene3D" id="1.10.3730.20">
    <property type="match status" value="1"/>
</dbReference>
<comment type="subcellular location">
    <subcellularLocation>
        <location evidence="1 7">Cell membrane</location>
        <topology evidence="1 7">Multi-pass membrane protein</topology>
    </subcellularLocation>
</comment>
<organism evidence="9 10">
    <name type="scientific">Pullulanibacillus pueri</name>
    <dbReference type="NCBI Taxonomy" id="1437324"/>
    <lineage>
        <taxon>Bacteria</taxon>
        <taxon>Bacillati</taxon>
        <taxon>Bacillota</taxon>
        <taxon>Bacilli</taxon>
        <taxon>Bacillales</taxon>
        <taxon>Sporolactobacillaceae</taxon>
        <taxon>Pullulanibacillus</taxon>
    </lineage>
</organism>
<evidence type="ECO:0008006" key="11">
    <source>
        <dbReference type="Google" id="ProtNLM"/>
    </source>
</evidence>
<evidence type="ECO:0000256" key="1">
    <source>
        <dbReference type="ARBA" id="ARBA00004651"/>
    </source>
</evidence>
<dbReference type="PANTHER" id="PTHR30561">
    <property type="entry name" value="SMR FAMILY PROTON-DEPENDENT DRUG EFFLUX TRANSPORTER SUGE"/>
    <property type="match status" value="1"/>
</dbReference>
<evidence type="ECO:0000256" key="8">
    <source>
        <dbReference type="SAM" id="Phobius"/>
    </source>
</evidence>
<evidence type="ECO:0000256" key="4">
    <source>
        <dbReference type="ARBA" id="ARBA00022692"/>
    </source>
</evidence>
<feature type="transmembrane region" description="Helical" evidence="8">
    <location>
        <begin position="12"/>
        <end position="33"/>
    </location>
</feature>
<feature type="transmembrane region" description="Helical" evidence="8">
    <location>
        <begin position="173"/>
        <end position="192"/>
    </location>
</feature>
<proteinExistence type="inferred from homology"/>
<dbReference type="InterPro" id="IPR000390">
    <property type="entry name" value="Small_drug/metabolite_transptr"/>
</dbReference>
<dbReference type="GO" id="GO:0022857">
    <property type="term" value="F:transmembrane transporter activity"/>
    <property type="evidence" value="ECO:0007669"/>
    <property type="project" value="InterPro"/>
</dbReference>
<dbReference type="Proteomes" id="UP000656813">
    <property type="component" value="Unassembled WGS sequence"/>
</dbReference>
<accession>A0A8J2ZX34</accession>
<evidence type="ECO:0000256" key="2">
    <source>
        <dbReference type="ARBA" id="ARBA00022448"/>
    </source>
</evidence>
<dbReference type="PANTHER" id="PTHR30561:SF0">
    <property type="entry name" value="GUANIDINIUM EXPORTER"/>
    <property type="match status" value="1"/>
</dbReference>
<dbReference type="RefSeq" id="WP_229745547.1">
    <property type="nucleotide sequence ID" value="NZ_BMFV01000016.1"/>
</dbReference>
<dbReference type="InterPro" id="IPR045324">
    <property type="entry name" value="Small_multidrug_res"/>
</dbReference>
<keyword evidence="2" id="KW-0813">Transport</keyword>
<evidence type="ECO:0000256" key="5">
    <source>
        <dbReference type="ARBA" id="ARBA00022989"/>
    </source>
</evidence>
<keyword evidence="4 7" id="KW-0812">Transmembrane</keyword>
<feature type="transmembrane region" description="Helical" evidence="8">
    <location>
        <begin position="145"/>
        <end position="161"/>
    </location>
</feature>
<keyword evidence="3" id="KW-1003">Cell membrane</keyword>
<reference evidence="9" key="1">
    <citation type="journal article" date="2014" name="Int. J. Syst. Evol. Microbiol.">
        <title>Complete genome sequence of Corynebacterium casei LMG S-19264T (=DSM 44701T), isolated from a smear-ripened cheese.</title>
        <authorList>
            <consortium name="US DOE Joint Genome Institute (JGI-PGF)"/>
            <person name="Walter F."/>
            <person name="Albersmeier A."/>
            <person name="Kalinowski J."/>
            <person name="Ruckert C."/>
        </authorList>
    </citation>
    <scope>NUCLEOTIDE SEQUENCE</scope>
    <source>
        <strain evidence="9">CGMCC 1.12777</strain>
    </source>
</reference>
<dbReference type="EMBL" id="BMFV01000016">
    <property type="protein sequence ID" value="GGH82716.1"/>
    <property type="molecule type" value="Genomic_DNA"/>
</dbReference>
<gene>
    <name evidence="9" type="ORF">GCM10007096_22510</name>
</gene>
<keyword evidence="6 8" id="KW-0472">Membrane</keyword>
<evidence type="ECO:0000256" key="6">
    <source>
        <dbReference type="ARBA" id="ARBA00023136"/>
    </source>
</evidence>
<feature type="transmembrane region" description="Helical" evidence="8">
    <location>
        <begin position="120"/>
        <end position="139"/>
    </location>
</feature>
<dbReference type="GO" id="GO:0005886">
    <property type="term" value="C:plasma membrane"/>
    <property type="evidence" value="ECO:0007669"/>
    <property type="project" value="UniProtKB-SubCell"/>
</dbReference>
<keyword evidence="5 8" id="KW-1133">Transmembrane helix</keyword>
<evidence type="ECO:0000256" key="3">
    <source>
        <dbReference type="ARBA" id="ARBA00022475"/>
    </source>
</evidence>
<evidence type="ECO:0000256" key="7">
    <source>
        <dbReference type="RuleBase" id="RU003942"/>
    </source>
</evidence>
<dbReference type="Pfam" id="PF00893">
    <property type="entry name" value="Multi_Drug_Res"/>
    <property type="match status" value="1"/>
</dbReference>
<protein>
    <recommendedName>
        <fullName evidence="11">QacE family quaternary ammonium compound efflux SMR transporter</fullName>
    </recommendedName>
</protein>
<comment type="similarity">
    <text evidence="7">Belongs to the drug/metabolite transporter (DMT) superfamily. Small multidrug resistance (SMR) (TC 2.A.7.1) family.</text>
</comment>
<feature type="transmembrane region" description="Helical" evidence="8">
    <location>
        <begin position="72"/>
        <end position="91"/>
    </location>
</feature>
<dbReference type="SUPFAM" id="SSF103481">
    <property type="entry name" value="Multidrug resistance efflux transporter EmrE"/>
    <property type="match status" value="1"/>
</dbReference>
<dbReference type="AlphaFoldDB" id="A0A8J2ZX34"/>
<feature type="transmembrane region" description="Helical" evidence="8">
    <location>
        <begin position="198"/>
        <end position="216"/>
    </location>
</feature>
<name>A0A8J2ZX34_9BACL</name>
<comment type="caution">
    <text evidence="9">The sequence shown here is derived from an EMBL/GenBank/DDBJ whole genome shotgun (WGS) entry which is preliminary data.</text>
</comment>
<evidence type="ECO:0000313" key="9">
    <source>
        <dbReference type="EMBL" id="GGH82716.1"/>
    </source>
</evidence>
<reference evidence="9" key="2">
    <citation type="submission" date="2020-09" db="EMBL/GenBank/DDBJ databases">
        <authorList>
            <person name="Sun Q."/>
            <person name="Zhou Y."/>
        </authorList>
    </citation>
    <scope>NUCLEOTIDE SEQUENCE</scope>
    <source>
        <strain evidence="9">CGMCC 1.12777</strain>
    </source>
</reference>
<evidence type="ECO:0000313" key="10">
    <source>
        <dbReference type="Proteomes" id="UP000656813"/>
    </source>
</evidence>
<dbReference type="InterPro" id="IPR037185">
    <property type="entry name" value="EmrE-like"/>
</dbReference>